<protein>
    <submittedName>
        <fullName evidence="2">Uncharacterized protein</fullName>
    </submittedName>
</protein>
<organism evidence="2">
    <name type="scientific">Arundo donax</name>
    <name type="common">Giant reed</name>
    <name type="synonym">Donax arundinaceus</name>
    <dbReference type="NCBI Taxonomy" id="35708"/>
    <lineage>
        <taxon>Eukaryota</taxon>
        <taxon>Viridiplantae</taxon>
        <taxon>Streptophyta</taxon>
        <taxon>Embryophyta</taxon>
        <taxon>Tracheophyta</taxon>
        <taxon>Spermatophyta</taxon>
        <taxon>Magnoliopsida</taxon>
        <taxon>Liliopsida</taxon>
        <taxon>Poales</taxon>
        <taxon>Poaceae</taxon>
        <taxon>PACMAD clade</taxon>
        <taxon>Arundinoideae</taxon>
        <taxon>Arundineae</taxon>
        <taxon>Arundo</taxon>
    </lineage>
</organism>
<evidence type="ECO:0000256" key="1">
    <source>
        <dbReference type="SAM" id="Phobius"/>
    </source>
</evidence>
<feature type="transmembrane region" description="Helical" evidence="1">
    <location>
        <begin position="26"/>
        <end position="45"/>
    </location>
</feature>
<dbReference type="EMBL" id="GBRH01219339">
    <property type="protein sequence ID" value="JAD78556.1"/>
    <property type="molecule type" value="Transcribed_RNA"/>
</dbReference>
<keyword evidence="1" id="KW-0812">Transmembrane</keyword>
<reference evidence="2" key="1">
    <citation type="submission" date="2014-09" db="EMBL/GenBank/DDBJ databases">
        <authorList>
            <person name="Magalhaes I.L.F."/>
            <person name="Oliveira U."/>
            <person name="Santos F.R."/>
            <person name="Vidigal T.H.D.A."/>
            <person name="Brescovit A.D."/>
            <person name="Santos A.J."/>
        </authorList>
    </citation>
    <scope>NUCLEOTIDE SEQUENCE</scope>
    <source>
        <tissue evidence="2">Shoot tissue taken approximately 20 cm above the soil surface</tissue>
    </source>
</reference>
<feature type="transmembrane region" description="Helical" evidence="1">
    <location>
        <begin position="52"/>
        <end position="74"/>
    </location>
</feature>
<keyword evidence="1" id="KW-0472">Membrane</keyword>
<proteinExistence type="predicted"/>
<reference evidence="2" key="2">
    <citation type="journal article" date="2015" name="Data Brief">
        <title>Shoot transcriptome of the giant reed, Arundo donax.</title>
        <authorList>
            <person name="Barrero R.A."/>
            <person name="Guerrero F.D."/>
            <person name="Moolhuijzen P."/>
            <person name="Goolsby J.A."/>
            <person name="Tidwell J."/>
            <person name="Bellgard S.E."/>
            <person name="Bellgard M.I."/>
        </authorList>
    </citation>
    <scope>NUCLEOTIDE SEQUENCE</scope>
    <source>
        <tissue evidence="2">Shoot tissue taken approximately 20 cm above the soil surface</tissue>
    </source>
</reference>
<dbReference type="AlphaFoldDB" id="A0A0A9CSK4"/>
<evidence type="ECO:0000313" key="2">
    <source>
        <dbReference type="EMBL" id="JAD78556.1"/>
    </source>
</evidence>
<accession>A0A0A9CSK4</accession>
<name>A0A0A9CSK4_ARUDO</name>
<sequence length="106" mass="11949">MTPFCRICHSSQHCASHPYLSPPFQIVIPIIISIVFFVHSLVSFITNVPIQIATMVGAVTNLLIQIISIGTSYIDFQPNNNLFCSKFLYSFKLCPLDNFLLIPIFN</sequence>
<keyword evidence="1" id="KW-1133">Transmembrane helix</keyword>